<dbReference type="PANTHER" id="PTHR34686:SF5">
    <property type="entry name" value="OS05G0451300 PROTEIN"/>
    <property type="match status" value="1"/>
</dbReference>
<feature type="compositionally biased region" description="Basic and acidic residues" evidence="1">
    <location>
        <begin position="1"/>
        <end position="30"/>
    </location>
</feature>
<dbReference type="OrthoDB" id="1918800at2759"/>
<gene>
    <name evidence="2" type="ORF">CDL15_Pgr024948</name>
    <name evidence="3" type="ORF">CRG98_013131</name>
</gene>
<dbReference type="EMBL" id="MTKT01004939">
    <property type="protein sequence ID" value="OWM68761.1"/>
    <property type="molecule type" value="Genomic_DNA"/>
</dbReference>
<dbReference type="Proteomes" id="UP000197138">
    <property type="component" value="Unassembled WGS sequence"/>
</dbReference>
<evidence type="ECO:0000256" key="1">
    <source>
        <dbReference type="SAM" id="MobiDB-lite"/>
    </source>
</evidence>
<sequence length="176" mass="19672">MESFRRPNRSDVHLSRDEEVKAEEETRDYFDGIAPKRHTKPRRSEDSSNYVDALSSNGVDNPTPELVEFQRLEGSTQKLNYSGSQVEEEFMETAYYKDLNNVDKQHHQTGTGFIKVDNSSDGSFNLTPDTSTGLHASCKGNPATNDWIPSAADTVSQKSAPDQDLIASDKPNRSEN</sequence>
<keyword evidence="5" id="KW-1185">Reference proteome</keyword>
<dbReference type="Proteomes" id="UP000233551">
    <property type="component" value="Unassembled WGS sequence"/>
</dbReference>
<evidence type="ECO:0000313" key="5">
    <source>
        <dbReference type="Proteomes" id="UP000233551"/>
    </source>
</evidence>
<name>A0A218W977_PUNGR</name>
<evidence type="ECO:0000313" key="3">
    <source>
        <dbReference type="EMBL" id="PKI66475.1"/>
    </source>
</evidence>
<dbReference type="GeneID" id="116211561"/>
<comment type="caution">
    <text evidence="2">The sequence shown here is derived from an EMBL/GenBank/DDBJ whole genome shotgun (WGS) entry which is preliminary data.</text>
</comment>
<dbReference type="STRING" id="22663.A0A218W977"/>
<reference evidence="4" key="1">
    <citation type="journal article" date="2017" name="Plant J.">
        <title>The pomegranate (Punica granatum L.) genome and the genomics of punicalagin biosynthesis.</title>
        <authorList>
            <person name="Qin G."/>
            <person name="Xu C."/>
            <person name="Ming R."/>
            <person name="Tang H."/>
            <person name="Guyot R."/>
            <person name="Kramer E.M."/>
            <person name="Hu Y."/>
            <person name="Yi X."/>
            <person name="Qi Y."/>
            <person name="Xu X."/>
            <person name="Gao Z."/>
            <person name="Pan H."/>
            <person name="Jian J."/>
            <person name="Tian Y."/>
            <person name="Yue Z."/>
            <person name="Xu Y."/>
        </authorList>
    </citation>
    <scope>NUCLEOTIDE SEQUENCE [LARGE SCALE GENOMIC DNA]</scope>
    <source>
        <strain evidence="4">cv. Dabenzi</strain>
    </source>
</reference>
<feature type="region of interest" description="Disordered" evidence="1">
    <location>
        <begin position="1"/>
        <end position="64"/>
    </location>
</feature>
<feature type="compositionally biased region" description="Polar residues" evidence="1">
    <location>
        <begin position="47"/>
        <end position="60"/>
    </location>
</feature>
<evidence type="ECO:0008006" key="6">
    <source>
        <dbReference type="Google" id="ProtNLM"/>
    </source>
</evidence>
<dbReference type="EMBL" id="PGOL01000674">
    <property type="protein sequence ID" value="PKI66475.1"/>
    <property type="molecule type" value="Genomic_DNA"/>
</dbReference>
<protein>
    <recommendedName>
        <fullName evidence="6">Maternal effect embryo arrest 59</fullName>
    </recommendedName>
</protein>
<accession>A0A218W977</accession>
<feature type="region of interest" description="Disordered" evidence="1">
    <location>
        <begin position="134"/>
        <end position="176"/>
    </location>
</feature>
<proteinExistence type="predicted"/>
<reference evidence="2" key="2">
    <citation type="submission" date="2017-06" db="EMBL/GenBank/DDBJ databases">
        <title>The pomegranate genome and the genomics of punicalagin biosynthesis.</title>
        <authorList>
            <person name="Xu C."/>
        </authorList>
    </citation>
    <scope>NUCLEOTIDE SEQUENCE [LARGE SCALE GENOMIC DNA]</scope>
    <source>
        <tissue evidence="2">Fresh leaf</tissue>
    </source>
</reference>
<dbReference type="AlphaFoldDB" id="A0A218W977"/>
<dbReference type="PANTHER" id="PTHR34686">
    <property type="entry name" value="MATERNAL EFFECT EMBRYO ARREST PROTEIN"/>
    <property type="match status" value="1"/>
</dbReference>
<organism evidence="2 4">
    <name type="scientific">Punica granatum</name>
    <name type="common">Pomegranate</name>
    <dbReference type="NCBI Taxonomy" id="22663"/>
    <lineage>
        <taxon>Eukaryota</taxon>
        <taxon>Viridiplantae</taxon>
        <taxon>Streptophyta</taxon>
        <taxon>Embryophyta</taxon>
        <taxon>Tracheophyta</taxon>
        <taxon>Spermatophyta</taxon>
        <taxon>Magnoliopsida</taxon>
        <taxon>eudicotyledons</taxon>
        <taxon>Gunneridae</taxon>
        <taxon>Pentapetalae</taxon>
        <taxon>rosids</taxon>
        <taxon>malvids</taxon>
        <taxon>Myrtales</taxon>
        <taxon>Lythraceae</taxon>
        <taxon>Punica</taxon>
    </lineage>
</organism>
<reference evidence="3 5" key="3">
    <citation type="submission" date="2017-11" db="EMBL/GenBank/DDBJ databases">
        <title>De-novo sequencing of pomegranate (Punica granatum L.) genome.</title>
        <authorList>
            <person name="Akparov Z."/>
            <person name="Amiraslanov A."/>
            <person name="Hajiyeva S."/>
            <person name="Abbasov M."/>
            <person name="Kaur K."/>
            <person name="Hamwieh A."/>
            <person name="Solovyev V."/>
            <person name="Salamov A."/>
            <person name="Braich B."/>
            <person name="Kosarev P."/>
            <person name="Mahmoud A."/>
            <person name="Hajiyev E."/>
            <person name="Babayeva S."/>
            <person name="Izzatullayeva V."/>
            <person name="Mammadov A."/>
            <person name="Mammadov A."/>
            <person name="Sharifova S."/>
            <person name="Ojaghi J."/>
            <person name="Eynullazada K."/>
            <person name="Bayramov B."/>
            <person name="Abdulazimova A."/>
            <person name="Shahmuradov I."/>
        </authorList>
    </citation>
    <scope>NUCLEOTIDE SEQUENCE [LARGE SCALE GENOMIC DNA]</scope>
    <source>
        <strain evidence="3">AG2017</strain>
        <strain evidence="5">cv. AG2017</strain>
        <tissue evidence="3">Leaf</tissue>
    </source>
</reference>
<evidence type="ECO:0000313" key="2">
    <source>
        <dbReference type="EMBL" id="OWM68761.1"/>
    </source>
</evidence>
<evidence type="ECO:0000313" key="4">
    <source>
        <dbReference type="Proteomes" id="UP000197138"/>
    </source>
</evidence>